<dbReference type="Proteomes" id="UP000825002">
    <property type="component" value="Unassembled WGS sequence"/>
</dbReference>
<dbReference type="InterPro" id="IPR036179">
    <property type="entry name" value="Ig-like_dom_sf"/>
</dbReference>
<evidence type="ECO:0000313" key="6">
    <source>
        <dbReference type="EMBL" id="KAG9509407.1"/>
    </source>
</evidence>
<dbReference type="EMBL" id="JAIFTH010000490">
    <property type="protein sequence ID" value="KAG9509407.1"/>
    <property type="molecule type" value="Genomic_DNA"/>
</dbReference>
<keyword evidence="1" id="KW-0732">Signal</keyword>
<dbReference type="InterPro" id="IPR013098">
    <property type="entry name" value="Ig_I-set"/>
</dbReference>
<keyword evidence="4" id="KW-1133">Transmembrane helix</keyword>
<dbReference type="SMART" id="SM00408">
    <property type="entry name" value="IGc2"/>
    <property type="match status" value="2"/>
</dbReference>
<evidence type="ECO:0000256" key="3">
    <source>
        <dbReference type="ARBA" id="ARBA00023319"/>
    </source>
</evidence>
<keyword evidence="4" id="KW-0472">Membrane</keyword>
<dbReference type="Gene3D" id="2.60.40.10">
    <property type="entry name" value="Immunoglobulins"/>
    <property type="match status" value="2"/>
</dbReference>
<dbReference type="SMART" id="SM00409">
    <property type="entry name" value="IG"/>
    <property type="match status" value="2"/>
</dbReference>
<keyword evidence="2" id="KW-1015">Disulfide bond</keyword>
<dbReference type="InterPro" id="IPR013783">
    <property type="entry name" value="Ig-like_fold"/>
</dbReference>
<proteinExistence type="predicted"/>
<gene>
    <name evidence="6" type="primary">Hmcn1</name>
    <name evidence="6" type="ORF">GZH46_02073</name>
</gene>
<feature type="domain" description="Ig-like" evidence="5">
    <location>
        <begin position="158"/>
        <end position="238"/>
    </location>
</feature>
<keyword evidence="4" id="KW-0812">Transmembrane</keyword>
<dbReference type="PANTHER" id="PTHR45080:SF8">
    <property type="entry name" value="IG-LIKE DOMAIN-CONTAINING PROTEIN"/>
    <property type="match status" value="1"/>
</dbReference>
<dbReference type="SUPFAM" id="SSF48726">
    <property type="entry name" value="Immunoglobulin"/>
    <property type="match status" value="2"/>
</dbReference>
<dbReference type="InterPro" id="IPR050958">
    <property type="entry name" value="Cell_Adh-Cytoskel_Orgn"/>
</dbReference>
<name>A0ABQ7S7K2_9ACAR</name>
<dbReference type="Pfam" id="PF07679">
    <property type="entry name" value="I-set"/>
    <property type="match status" value="2"/>
</dbReference>
<feature type="non-terminal residue" evidence="6">
    <location>
        <position position="240"/>
    </location>
</feature>
<keyword evidence="7" id="KW-1185">Reference proteome</keyword>
<evidence type="ECO:0000259" key="5">
    <source>
        <dbReference type="PROSITE" id="PS50835"/>
    </source>
</evidence>
<dbReference type="InterPro" id="IPR003599">
    <property type="entry name" value="Ig_sub"/>
</dbReference>
<dbReference type="InterPro" id="IPR007110">
    <property type="entry name" value="Ig-like_dom"/>
</dbReference>
<evidence type="ECO:0000313" key="7">
    <source>
        <dbReference type="Proteomes" id="UP000825002"/>
    </source>
</evidence>
<organism evidence="6 7">
    <name type="scientific">Fragariocoptes setiger</name>
    <dbReference type="NCBI Taxonomy" id="1670756"/>
    <lineage>
        <taxon>Eukaryota</taxon>
        <taxon>Metazoa</taxon>
        <taxon>Ecdysozoa</taxon>
        <taxon>Arthropoda</taxon>
        <taxon>Chelicerata</taxon>
        <taxon>Arachnida</taxon>
        <taxon>Acari</taxon>
        <taxon>Acariformes</taxon>
        <taxon>Trombidiformes</taxon>
        <taxon>Prostigmata</taxon>
        <taxon>Eupodina</taxon>
        <taxon>Eriophyoidea</taxon>
        <taxon>Phytoptidae</taxon>
        <taxon>Fragariocoptes</taxon>
    </lineage>
</organism>
<accession>A0ABQ7S7K2</accession>
<dbReference type="PROSITE" id="PS50835">
    <property type="entry name" value="IG_LIKE"/>
    <property type="match status" value="2"/>
</dbReference>
<feature type="transmembrane region" description="Helical" evidence="4">
    <location>
        <begin position="12"/>
        <end position="34"/>
    </location>
</feature>
<sequence>MDINDLVRMCRYKMSSIVIITPILAQFIILPTFISTLNINQASKSAPKLLPIPLADSYLEGTPIAMLCTISNGLRDGLSFHWLKDGKQLASNDEQHHSITSDAISSRIYIRSVKANDAGEYTCVARNQHGQDRISSRLVVNVELKWVQQPMGMSVSLGQDAVIECSAQGEPKPLIQWSRLSNVDHSRVAAANGKVQMNEPRLGSNPLKLSSTRLEDAALYECVASNNIGELRQVVKVDVL</sequence>
<protein>
    <submittedName>
        <fullName evidence="6">Hemicentin-1</fullName>
    </submittedName>
</protein>
<dbReference type="PANTHER" id="PTHR45080">
    <property type="entry name" value="CONTACTIN 5"/>
    <property type="match status" value="1"/>
</dbReference>
<dbReference type="InterPro" id="IPR003598">
    <property type="entry name" value="Ig_sub2"/>
</dbReference>
<evidence type="ECO:0000256" key="2">
    <source>
        <dbReference type="ARBA" id="ARBA00023157"/>
    </source>
</evidence>
<evidence type="ECO:0000256" key="1">
    <source>
        <dbReference type="ARBA" id="ARBA00022729"/>
    </source>
</evidence>
<keyword evidence="3" id="KW-0393">Immunoglobulin domain</keyword>
<evidence type="ECO:0000256" key="4">
    <source>
        <dbReference type="SAM" id="Phobius"/>
    </source>
</evidence>
<reference evidence="6 7" key="1">
    <citation type="submission" date="2020-10" db="EMBL/GenBank/DDBJ databases">
        <authorList>
            <person name="Klimov P.B."/>
            <person name="Dyachkov S.M."/>
            <person name="Chetverikov P.E."/>
        </authorList>
    </citation>
    <scope>NUCLEOTIDE SEQUENCE [LARGE SCALE GENOMIC DNA]</scope>
    <source>
        <strain evidence="6">BMOC 18-1129-001#AD2665</strain>
        <tissue evidence="6">Entire mites</tissue>
    </source>
</reference>
<comment type="caution">
    <text evidence="6">The sequence shown here is derived from an EMBL/GenBank/DDBJ whole genome shotgun (WGS) entry which is preliminary data.</text>
</comment>
<feature type="domain" description="Ig-like" evidence="5">
    <location>
        <begin position="47"/>
        <end position="141"/>
    </location>
</feature>